<dbReference type="SMART" id="SM00530">
    <property type="entry name" value="HTH_XRE"/>
    <property type="match status" value="1"/>
</dbReference>
<feature type="domain" description="HTH cro/C1-type" evidence="2">
    <location>
        <begin position="35"/>
        <end position="81"/>
    </location>
</feature>
<dbReference type="Proteomes" id="UP001138997">
    <property type="component" value="Unassembled WGS sequence"/>
</dbReference>
<evidence type="ECO:0000256" key="1">
    <source>
        <dbReference type="SAM" id="MobiDB-lite"/>
    </source>
</evidence>
<dbReference type="EMBL" id="JAJOMB010000006">
    <property type="protein sequence ID" value="MCD5311959.1"/>
    <property type="molecule type" value="Genomic_DNA"/>
</dbReference>
<comment type="caution">
    <text evidence="3">The sequence shown here is derived from an EMBL/GenBank/DDBJ whole genome shotgun (WGS) entry which is preliminary data.</text>
</comment>
<name>A0A9X1NDS8_9ACTN</name>
<dbReference type="PANTHER" id="PTHR35010">
    <property type="entry name" value="BLL4672 PROTEIN-RELATED"/>
    <property type="match status" value="1"/>
</dbReference>
<proteinExistence type="predicted"/>
<dbReference type="PANTHER" id="PTHR35010:SF2">
    <property type="entry name" value="BLL4672 PROTEIN"/>
    <property type="match status" value="1"/>
</dbReference>
<feature type="region of interest" description="Disordered" evidence="1">
    <location>
        <begin position="1"/>
        <end position="37"/>
    </location>
</feature>
<reference evidence="3" key="1">
    <citation type="submission" date="2021-11" db="EMBL/GenBank/DDBJ databases">
        <title>Streptomyces corallinus and Kineosporia corallina sp. nov., two new coral-derived marine actinobacteria.</title>
        <authorList>
            <person name="Buangrab K."/>
            <person name="Sutthacheep M."/>
            <person name="Yeemin T."/>
            <person name="Harunari E."/>
            <person name="Igarashi Y."/>
            <person name="Sripreechasak P."/>
            <person name="Kanchanasin P."/>
            <person name="Tanasupawat S."/>
            <person name="Phongsopitanun W."/>
        </authorList>
    </citation>
    <scope>NUCLEOTIDE SEQUENCE</scope>
    <source>
        <strain evidence="3">JCM 31032</strain>
    </source>
</reference>
<dbReference type="Pfam" id="PF17765">
    <property type="entry name" value="MLTR_LBD"/>
    <property type="match status" value="1"/>
</dbReference>
<dbReference type="InterPro" id="IPR041413">
    <property type="entry name" value="MLTR_LBD"/>
</dbReference>
<dbReference type="GO" id="GO:0003677">
    <property type="term" value="F:DNA binding"/>
    <property type="evidence" value="ECO:0007669"/>
    <property type="project" value="InterPro"/>
</dbReference>
<dbReference type="AlphaFoldDB" id="A0A9X1NDS8"/>
<dbReference type="InterPro" id="IPR010982">
    <property type="entry name" value="Lambda_DNA-bd_dom_sf"/>
</dbReference>
<dbReference type="Gene3D" id="1.10.260.40">
    <property type="entry name" value="lambda repressor-like DNA-binding domains"/>
    <property type="match status" value="1"/>
</dbReference>
<protein>
    <submittedName>
        <fullName evidence="3">Helix-turn-helix transcriptional regulator</fullName>
    </submittedName>
</protein>
<keyword evidence="4" id="KW-1185">Reference proteome</keyword>
<dbReference type="RefSeq" id="WP_231441689.1">
    <property type="nucleotide sequence ID" value="NZ_JAJOMB010000006.1"/>
</dbReference>
<dbReference type="SUPFAM" id="SSF47413">
    <property type="entry name" value="lambda repressor-like DNA-binding domains"/>
    <property type="match status" value="1"/>
</dbReference>
<dbReference type="Gene3D" id="3.30.450.180">
    <property type="match status" value="1"/>
</dbReference>
<dbReference type="InterPro" id="IPR001387">
    <property type="entry name" value="Cro/C1-type_HTH"/>
</dbReference>
<evidence type="ECO:0000259" key="2">
    <source>
        <dbReference type="PROSITE" id="PS50943"/>
    </source>
</evidence>
<dbReference type="Pfam" id="PF13560">
    <property type="entry name" value="HTH_31"/>
    <property type="match status" value="1"/>
</dbReference>
<sequence length="277" mass="30520">MTPGKELGAALRRWRERATPPPGKIGSTTPRRTPGMRRDELAAEAGVSAEYVKRIEQGQGRPSPQVLHALARSLRLSGTEYEYLCSLAGHVPTREGRVPHEIGHGARHLLDRLGDVPICVLDAAWTLLAWNAACEAMCGVAMRADGRERNLAWQTFTADTAHNRPTALTEKRFEQAIVADLRATALRYPKDEWLADLVADLQAVSETFAAMWESRVEYPDRRHRATTNHPLVGEFTVDCDVLTIPEGDLRAIVYTAEPGSIDAIRLAATLTQPSQLG</sequence>
<dbReference type="PROSITE" id="PS50943">
    <property type="entry name" value="HTH_CROC1"/>
    <property type="match status" value="1"/>
</dbReference>
<organism evidence="3 4">
    <name type="scientific">Kineosporia babensis</name>
    <dbReference type="NCBI Taxonomy" id="499548"/>
    <lineage>
        <taxon>Bacteria</taxon>
        <taxon>Bacillati</taxon>
        <taxon>Actinomycetota</taxon>
        <taxon>Actinomycetes</taxon>
        <taxon>Kineosporiales</taxon>
        <taxon>Kineosporiaceae</taxon>
        <taxon>Kineosporia</taxon>
    </lineage>
</organism>
<gene>
    <name evidence="3" type="ORF">LR394_13695</name>
</gene>
<accession>A0A9X1NDS8</accession>
<evidence type="ECO:0000313" key="3">
    <source>
        <dbReference type="EMBL" id="MCD5311959.1"/>
    </source>
</evidence>
<evidence type="ECO:0000313" key="4">
    <source>
        <dbReference type="Proteomes" id="UP001138997"/>
    </source>
</evidence>
<dbReference type="CDD" id="cd00093">
    <property type="entry name" value="HTH_XRE"/>
    <property type="match status" value="1"/>
</dbReference>